<proteinExistence type="predicted"/>
<protein>
    <submittedName>
        <fullName evidence="2">Uncharacterized protein</fullName>
    </submittedName>
</protein>
<gene>
    <name evidence="2" type="ORF">Athai_67970</name>
</gene>
<accession>A0A7R7DWZ7</accession>
<name>A0A7R7DWZ7_9ACTN</name>
<dbReference type="EMBL" id="AP023355">
    <property type="protein sequence ID" value="BCJ39294.1"/>
    <property type="molecule type" value="Genomic_DNA"/>
</dbReference>
<organism evidence="2 3">
    <name type="scientific">Actinocatenispora thailandica</name>
    <dbReference type="NCBI Taxonomy" id="227318"/>
    <lineage>
        <taxon>Bacteria</taxon>
        <taxon>Bacillati</taxon>
        <taxon>Actinomycetota</taxon>
        <taxon>Actinomycetes</taxon>
        <taxon>Micromonosporales</taxon>
        <taxon>Micromonosporaceae</taxon>
        <taxon>Actinocatenispora</taxon>
    </lineage>
</organism>
<sequence>MPCGPSETVSAGTAPGTSTVSHIPAPEVSDACSARLSSRTMDRPFRCDRREAGGTRSMVGGAAVRNDPRQAGGDAEESRR</sequence>
<evidence type="ECO:0000256" key="1">
    <source>
        <dbReference type="SAM" id="MobiDB-lite"/>
    </source>
</evidence>
<feature type="compositionally biased region" description="Polar residues" evidence="1">
    <location>
        <begin position="7"/>
        <end position="21"/>
    </location>
</feature>
<keyword evidence="3" id="KW-1185">Reference proteome</keyword>
<dbReference type="Proteomes" id="UP000611640">
    <property type="component" value="Chromosome"/>
</dbReference>
<evidence type="ECO:0000313" key="2">
    <source>
        <dbReference type="EMBL" id="BCJ39294.1"/>
    </source>
</evidence>
<reference evidence="2 3" key="1">
    <citation type="submission" date="2020-08" db="EMBL/GenBank/DDBJ databases">
        <title>Whole genome shotgun sequence of Actinocatenispora thailandica NBRC 105041.</title>
        <authorList>
            <person name="Komaki H."/>
            <person name="Tamura T."/>
        </authorList>
    </citation>
    <scope>NUCLEOTIDE SEQUENCE [LARGE SCALE GENOMIC DNA]</scope>
    <source>
        <strain evidence="2 3">NBRC 105041</strain>
    </source>
</reference>
<feature type="region of interest" description="Disordered" evidence="1">
    <location>
        <begin position="1"/>
        <end position="80"/>
    </location>
</feature>
<dbReference type="AlphaFoldDB" id="A0A7R7DWZ7"/>
<feature type="compositionally biased region" description="Basic and acidic residues" evidence="1">
    <location>
        <begin position="40"/>
        <end position="53"/>
    </location>
</feature>
<evidence type="ECO:0000313" key="3">
    <source>
        <dbReference type="Proteomes" id="UP000611640"/>
    </source>
</evidence>
<dbReference type="KEGG" id="atl:Athai_67970"/>